<dbReference type="EMBL" id="JAEHOD010000001">
    <property type="protein sequence ID" value="KAG2455177.1"/>
    <property type="molecule type" value="Genomic_DNA"/>
</dbReference>
<dbReference type="EC" id="7.1.2.1" evidence="4"/>
<dbReference type="InterPro" id="IPR006534">
    <property type="entry name" value="P-type_ATPase_IIIA"/>
</dbReference>
<feature type="compositionally biased region" description="Low complexity" evidence="18">
    <location>
        <begin position="1"/>
        <end position="41"/>
    </location>
</feature>
<dbReference type="GO" id="GO:0046872">
    <property type="term" value="F:metal ion binding"/>
    <property type="evidence" value="ECO:0007669"/>
    <property type="project" value="UniProtKB-KW"/>
</dbReference>
<dbReference type="Gene3D" id="3.40.50.1000">
    <property type="entry name" value="HAD superfamily/HAD-like"/>
    <property type="match status" value="2"/>
</dbReference>
<dbReference type="GO" id="GO:0005524">
    <property type="term" value="F:ATP binding"/>
    <property type="evidence" value="ECO:0007669"/>
    <property type="project" value="UniProtKB-KW"/>
</dbReference>
<evidence type="ECO:0000256" key="9">
    <source>
        <dbReference type="ARBA" id="ARBA00022741"/>
    </source>
</evidence>
<dbReference type="SUPFAM" id="SSF81653">
    <property type="entry name" value="Calcium ATPase, transduction domain A"/>
    <property type="match status" value="1"/>
</dbReference>
<dbReference type="Pfam" id="PF00122">
    <property type="entry name" value="E1-E2_ATPase"/>
    <property type="match status" value="1"/>
</dbReference>
<feature type="transmembrane region" description="Helical" evidence="19">
    <location>
        <begin position="927"/>
        <end position="946"/>
    </location>
</feature>
<evidence type="ECO:0000256" key="12">
    <source>
        <dbReference type="ARBA" id="ARBA00022967"/>
    </source>
</evidence>
<keyword evidence="13 19" id="KW-1133">Transmembrane helix</keyword>
<dbReference type="Gene3D" id="1.20.1110.10">
    <property type="entry name" value="Calcium-transporting ATPase, transmembrane domain"/>
    <property type="match status" value="2"/>
</dbReference>
<dbReference type="SFLD" id="SFLDF00027">
    <property type="entry name" value="p-type_atpase"/>
    <property type="match status" value="1"/>
</dbReference>
<keyword evidence="12" id="KW-1278">Translocase</keyword>
<keyword evidence="7 19" id="KW-0812">Transmembrane</keyword>
<dbReference type="NCBIfam" id="TIGR01494">
    <property type="entry name" value="ATPase_P-type"/>
    <property type="match status" value="2"/>
</dbReference>
<comment type="subcellular location">
    <subcellularLocation>
        <location evidence="2">Cell membrane</location>
        <topology evidence="2">Multi-pass membrane protein</topology>
    </subcellularLocation>
</comment>
<evidence type="ECO:0000256" key="18">
    <source>
        <dbReference type="SAM" id="MobiDB-lite"/>
    </source>
</evidence>
<feature type="transmembrane region" description="Helical" evidence="19">
    <location>
        <begin position="812"/>
        <end position="831"/>
    </location>
</feature>
<evidence type="ECO:0000256" key="19">
    <source>
        <dbReference type="SAM" id="Phobius"/>
    </source>
</evidence>
<name>A0A835WXD7_9CHLO</name>
<evidence type="ECO:0000256" key="7">
    <source>
        <dbReference type="ARBA" id="ARBA00022692"/>
    </source>
</evidence>
<evidence type="ECO:0000256" key="11">
    <source>
        <dbReference type="ARBA" id="ARBA00022842"/>
    </source>
</evidence>
<keyword evidence="8" id="KW-0479">Metal-binding</keyword>
<keyword evidence="14 19" id="KW-0472">Membrane</keyword>
<dbReference type="InterPro" id="IPR036412">
    <property type="entry name" value="HAD-like_sf"/>
</dbReference>
<feature type="compositionally biased region" description="Low complexity" evidence="18">
    <location>
        <begin position="1099"/>
        <end position="1119"/>
    </location>
</feature>
<keyword evidence="11" id="KW-0460">Magnesium</keyword>
<proteinExistence type="inferred from homology"/>
<dbReference type="SUPFAM" id="SSF56784">
    <property type="entry name" value="HAD-like"/>
    <property type="match status" value="1"/>
</dbReference>
<dbReference type="PANTHER" id="PTHR42861">
    <property type="entry name" value="CALCIUM-TRANSPORTING ATPASE"/>
    <property type="match status" value="1"/>
</dbReference>
<evidence type="ECO:0000256" key="16">
    <source>
        <dbReference type="ARBA" id="ARBA00048122"/>
    </source>
</evidence>
<keyword evidence="9" id="KW-0547">Nucleotide-binding</keyword>
<evidence type="ECO:0000256" key="5">
    <source>
        <dbReference type="ARBA" id="ARBA00022475"/>
    </source>
</evidence>
<feature type="transmembrane region" description="Helical" evidence="19">
    <location>
        <begin position="310"/>
        <end position="334"/>
    </location>
</feature>
<evidence type="ECO:0000256" key="13">
    <source>
        <dbReference type="ARBA" id="ARBA00022989"/>
    </source>
</evidence>
<dbReference type="InterPro" id="IPR023214">
    <property type="entry name" value="HAD_sf"/>
</dbReference>
<dbReference type="InterPro" id="IPR001757">
    <property type="entry name" value="P_typ_ATPase"/>
</dbReference>
<keyword evidence="22" id="KW-1185">Reference proteome</keyword>
<evidence type="ECO:0000256" key="8">
    <source>
        <dbReference type="ARBA" id="ARBA00022723"/>
    </source>
</evidence>
<comment type="similarity">
    <text evidence="3">Belongs to the cation transport ATPase (P-type) (TC 3.A.3) family. Type IIIA subfamily.</text>
</comment>
<evidence type="ECO:0000313" key="21">
    <source>
        <dbReference type="EMBL" id="KAG2455177.1"/>
    </source>
</evidence>
<keyword evidence="5" id="KW-1003">Cell membrane</keyword>
<dbReference type="InterPro" id="IPR008250">
    <property type="entry name" value="ATPase_P-typ_transduc_dom_A_sf"/>
</dbReference>
<feature type="region of interest" description="Disordered" evidence="18">
    <location>
        <begin position="1099"/>
        <end position="1142"/>
    </location>
</feature>
<comment type="function">
    <text evidence="1">The plasma membrane ATPase of plants and fungi is a hydrogen ion pump. The proton gradient it generates drives the active transport of nutrients by H(+)-symport. The resulting external acidification and/or internal alkinization may mediate growth responses.</text>
</comment>
<dbReference type="SMART" id="SM00831">
    <property type="entry name" value="Cation_ATPase_N"/>
    <property type="match status" value="1"/>
</dbReference>
<dbReference type="InterPro" id="IPR023298">
    <property type="entry name" value="ATPase_P-typ_TM_dom_sf"/>
</dbReference>
<dbReference type="InterPro" id="IPR023299">
    <property type="entry name" value="ATPase_P-typ_cyto_dom_N"/>
</dbReference>
<sequence>MDGASAPRGAAAPPAGPDAAGAGAGRATDGAAAATANNNNGLVPAATSSDVERKKLKPDAASPAGLHADGVKDGDGAAAAGGGGGGGGGGLDEEDEEAAAKARDFKPSSGLTEDEAAALLHQWGRNELEEKATPSWLIYLRQLYQPMPIMIWIAAIIEAAIENWADMGILLGIQFTNATLGWYETTKAGNAVAALKASLKPQATAKRDGRWRTLDAALLVPGDLVLLGSGASVPADCRVNHGQIDVDQSALTGESLPVTMNAADSAKMGSTVVRGETEATVEFTGKNTFFGKTANLLQQGGGELGHLQRILLTIMAVLLVTSFALCLTAFGYLLGKHTGFKEALEFTVVLLVASIPIAIEIVCTTTLALGSRELSRHGAIVTRLAAIEDMAGMNMLCSDKTGTLTLNKMAIQDDTPTYLPGLDQRKLLQLGALAAKWHEPPRDALDTLVLGAADLGALQAHSQLDYMPFDARTKRTESTIRDPQGHVFKVTKGAPHILLALLPPEDAGIKAAVEAHVRGLGRRGIRALAVAKTDSTEGAGRAGGRAGGRACGRGGGAAGREGEVVQMPAGMGVGAAGSQAAGSGCGCGCDSDRPAARPWHMAGLLTFLDPPRPDTKRTIERALEYGVDVKMITGDHLLIAKETARVLGLGTNIEDPTHLPNVDAEGKPPKDLGQRYGRVILEADGFAQVFPEHKYLIVEALRQNGFAVGMTGDGVNDAPALKRADVGVAVQGATDAARAAADIVLTQPGLSTIIEAIIVARSIFQRMQNFINYRIAATLQLLTFFFIAVLCFPPSKYAPEGQEWPSYFRMPVLMLMLITLLNDGTLISIGYDRVQPSHMPEKWNLRALFTISCVLGLVACGSSLLLLWAALDSWNPHGLFRSWGIASMPFGKITTMIYLKVSVSDFLTLFSARTHDGFFWTVSPSPVLLAAAGLALSLSTALACAWPRGTLDKQAVEGLAYGSYTLMPLWIWIYCVFWWFVQDLLKVLAYKFMRRYNIFDINTHQLVNMREAASPAEPHRPLAAASVGLTETKLLSHRIANATEALERLSAVPAGQLARVSAGLQLARTSARAVRETVSRRSAAAAALYRSSAAAGSAAAGSARGSPAVSRRGSATAPAGTGGSGGSSGGGAGGGGVPAMLLPSGEEAMEAGVPPGPYVLETVEALRAAASEMSPEIRAEIEPHLAPVQDAVGQLDRLAQAFELGPATTTTTTSGGGGLHRQQQQQQQEGRHSPSAQTQAQRRSPSAAVAPHRP</sequence>
<dbReference type="FunFam" id="2.70.150.10:FF:000042">
    <property type="entry name" value="Plasma membrane ATPase"/>
    <property type="match status" value="1"/>
</dbReference>
<dbReference type="Gene3D" id="3.40.1110.10">
    <property type="entry name" value="Calcium-transporting ATPase, cytoplasmic domain N"/>
    <property type="match status" value="1"/>
</dbReference>
<evidence type="ECO:0000259" key="20">
    <source>
        <dbReference type="SMART" id="SM00831"/>
    </source>
</evidence>
<evidence type="ECO:0000256" key="17">
    <source>
        <dbReference type="ARBA" id="ARBA00071631"/>
    </source>
</evidence>
<dbReference type="InterPro" id="IPR018303">
    <property type="entry name" value="ATPase_P-typ_P_site"/>
</dbReference>
<feature type="transmembrane region" description="Helical" evidence="19">
    <location>
        <begin position="771"/>
        <end position="792"/>
    </location>
</feature>
<dbReference type="InterPro" id="IPR004014">
    <property type="entry name" value="ATPase_P-typ_cation-transptr_N"/>
</dbReference>
<dbReference type="Proteomes" id="UP000613740">
    <property type="component" value="Unassembled WGS sequence"/>
</dbReference>
<dbReference type="NCBIfam" id="TIGR01647">
    <property type="entry name" value="ATPase-IIIA_H"/>
    <property type="match status" value="1"/>
</dbReference>
<dbReference type="AlphaFoldDB" id="A0A835WXD7"/>
<dbReference type="PRINTS" id="PR00120">
    <property type="entry name" value="HATPASE"/>
</dbReference>
<feature type="region of interest" description="Disordered" evidence="18">
    <location>
        <begin position="1"/>
        <end position="111"/>
    </location>
</feature>
<feature type="domain" description="Cation-transporting P-type ATPase N-terminal" evidence="20">
    <location>
        <begin position="90"/>
        <end position="163"/>
    </location>
</feature>
<dbReference type="PROSITE" id="PS00154">
    <property type="entry name" value="ATPASE_E1_E2"/>
    <property type="match status" value="1"/>
</dbReference>
<evidence type="ECO:0000256" key="6">
    <source>
        <dbReference type="ARBA" id="ARBA00022553"/>
    </source>
</evidence>
<dbReference type="SFLD" id="SFLDS00003">
    <property type="entry name" value="Haloacid_Dehalogenase"/>
    <property type="match status" value="1"/>
</dbReference>
<organism evidence="21 22">
    <name type="scientific">Chlamydomonas schloesseri</name>
    <dbReference type="NCBI Taxonomy" id="2026947"/>
    <lineage>
        <taxon>Eukaryota</taxon>
        <taxon>Viridiplantae</taxon>
        <taxon>Chlorophyta</taxon>
        <taxon>core chlorophytes</taxon>
        <taxon>Chlorophyceae</taxon>
        <taxon>CS clade</taxon>
        <taxon>Chlamydomonadales</taxon>
        <taxon>Chlamydomonadaceae</taxon>
        <taxon>Chlamydomonas</taxon>
    </lineage>
</organism>
<comment type="catalytic activity">
    <reaction evidence="16">
        <text>ATP + H2O + H(+)(in) = ADP + phosphate + 2 H(+)(out)</text>
        <dbReference type="Rhea" id="RHEA:20852"/>
        <dbReference type="ChEBI" id="CHEBI:15377"/>
        <dbReference type="ChEBI" id="CHEBI:15378"/>
        <dbReference type="ChEBI" id="CHEBI:30616"/>
        <dbReference type="ChEBI" id="CHEBI:43474"/>
        <dbReference type="ChEBI" id="CHEBI:456216"/>
        <dbReference type="EC" id="7.1.2.1"/>
    </reaction>
</comment>
<protein>
    <recommendedName>
        <fullName evidence="17">Plasma membrane ATPase</fullName>
        <ecNumber evidence="4">7.1.2.1</ecNumber>
    </recommendedName>
    <alternativeName>
        <fullName evidence="15">Proton pump</fullName>
    </alternativeName>
</protein>
<feature type="transmembrane region" description="Helical" evidence="19">
    <location>
        <begin position="843"/>
        <end position="871"/>
    </location>
</feature>
<feature type="compositionally biased region" description="Gly residues" evidence="18">
    <location>
        <begin position="79"/>
        <end position="90"/>
    </location>
</feature>
<dbReference type="InterPro" id="IPR059000">
    <property type="entry name" value="ATPase_P-type_domA"/>
</dbReference>
<keyword evidence="6" id="KW-0597">Phosphoprotein</keyword>
<evidence type="ECO:0000256" key="3">
    <source>
        <dbReference type="ARBA" id="ARBA00008804"/>
    </source>
</evidence>
<dbReference type="Pfam" id="PF00690">
    <property type="entry name" value="Cation_ATPase_N"/>
    <property type="match status" value="1"/>
</dbReference>
<evidence type="ECO:0000313" key="22">
    <source>
        <dbReference type="Proteomes" id="UP000613740"/>
    </source>
</evidence>
<feature type="compositionally biased region" description="Polar residues" evidence="18">
    <location>
        <begin position="1234"/>
        <end position="1244"/>
    </location>
</feature>
<accession>A0A835WXD7</accession>
<dbReference type="OrthoDB" id="116380at2759"/>
<feature type="region of interest" description="Disordered" evidence="18">
    <location>
        <begin position="1206"/>
        <end position="1254"/>
    </location>
</feature>
<evidence type="ECO:0000256" key="1">
    <source>
        <dbReference type="ARBA" id="ARBA00003417"/>
    </source>
</evidence>
<reference evidence="21" key="1">
    <citation type="journal article" date="2020" name="bioRxiv">
        <title>Comparative genomics of Chlamydomonas.</title>
        <authorList>
            <person name="Craig R.J."/>
            <person name="Hasan A.R."/>
            <person name="Ness R.W."/>
            <person name="Keightley P.D."/>
        </authorList>
    </citation>
    <scope>NUCLEOTIDE SEQUENCE</scope>
    <source>
        <strain evidence="21">CCAP 11/173</strain>
    </source>
</reference>
<dbReference type="PRINTS" id="PR00119">
    <property type="entry name" value="CATATPASE"/>
</dbReference>
<evidence type="ECO:0000256" key="10">
    <source>
        <dbReference type="ARBA" id="ARBA00022840"/>
    </source>
</evidence>
<dbReference type="SUPFAM" id="SSF81660">
    <property type="entry name" value="Metal cation-transporting ATPase, ATP-binding domain N"/>
    <property type="match status" value="1"/>
</dbReference>
<dbReference type="GO" id="GO:0008553">
    <property type="term" value="F:P-type proton-exporting transporter activity"/>
    <property type="evidence" value="ECO:0007669"/>
    <property type="project" value="UniProtKB-EC"/>
</dbReference>
<dbReference type="Pfam" id="PF00702">
    <property type="entry name" value="Hydrolase"/>
    <property type="match status" value="1"/>
</dbReference>
<evidence type="ECO:0000256" key="15">
    <source>
        <dbReference type="ARBA" id="ARBA00031813"/>
    </source>
</evidence>
<evidence type="ECO:0000256" key="2">
    <source>
        <dbReference type="ARBA" id="ARBA00004651"/>
    </source>
</evidence>
<dbReference type="SFLD" id="SFLDG00002">
    <property type="entry name" value="C1.7:_P-type_atpase_like"/>
    <property type="match status" value="1"/>
</dbReference>
<gene>
    <name evidence="21" type="ORF">HYH02_000993</name>
</gene>
<dbReference type="GO" id="GO:0120029">
    <property type="term" value="P:proton export across plasma membrane"/>
    <property type="evidence" value="ECO:0007669"/>
    <property type="project" value="InterPro"/>
</dbReference>
<comment type="caution">
    <text evidence="21">The sequence shown here is derived from an EMBL/GenBank/DDBJ whole genome shotgun (WGS) entry which is preliminary data.</text>
</comment>
<feature type="region of interest" description="Disordered" evidence="18">
    <location>
        <begin position="537"/>
        <end position="558"/>
    </location>
</feature>
<feature type="transmembrane region" description="Helical" evidence="19">
    <location>
        <begin position="958"/>
        <end position="981"/>
    </location>
</feature>
<dbReference type="GO" id="GO:0016887">
    <property type="term" value="F:ATP hydrolysis activity"/>
    <property type="evidence" value="ECO:0007669"/>
    <property type="project" value="InterPro"/>
</dbReference>
<feature type="transmembrane region" description="Helical" evidence="19">
    <location>
        <begin position="346"/>
        <end position="369"/>
    </location>
</feature>
<dbReference type="GO" id="GO:0005886">
    <property type="term" value="C:plasma membrane"/>
    <property type="evidence" value="ECO:0007669"/>
    <property type="project" value="UniProtKB-SubCell"/>
</dbReference>
<keyword evidence="10" id="KW-0067">ATP-binding</keyword>
<feature type="compositionally biased region" description="Gly residues" evidence="18">
    <location>
        <begin position="1120"/>
        <end position="1137"/>
    </location>
</feature>
<dbReference type="FunFam" id="3.40.50.1000:FF:000211">
    <property type="entry name" value="Plasma membrane ATPase"/>
    <property type="match status" value="1"/>
</dbReference>
<feature type="compositionally biased region" description="Gly residues" evidence="18">
    <location>
        <begin position="540"/>
        <end position="558"/>
    </location>
</feature>
<evidence type="ECO:0000256" key="14">
    <source>
        <dbReference type="ARBA" id="ARBA00023136"/>
    </source>
</evidence>
<dbReference type="InterPro" id="IPR044492">
    <property type="entry name" value="P_typ_ATPase_HD_dom"/>
</dbReference>
<dbReference type="Gene3D" id="2.70.150.10">
    <property type="entry name" value="Calcium-transporting ATPase, cytoplasmic transduction domain A"/>
    <property type="match status" value="1"/>
</dbReference>
<dbReference type="SUPFAM" id="SSF81665">
    <property type="entry name" value="Calcium ATPase, transmembrane domain M"/>
    <property type="match status" value="1"/>
</dbReference>
<evidence type="ECO:0000256" key="4">
    <source>
        <dbReference type="ARBA" id="ARBA00012476"/>
    </source>
</evidence>